<evidence type="ECO:0000313" key="1">
    <source>
        <dbReference type="EMBL" id="OCT78392.1"/>
    </source>
</evidence>
<reference evidence="2" key="1">
    <citation type="journal article" date="2016" name="Nature">
        <title>Genome evolution in the allotetraploid frog Xenopus laevis.</title>
        <authorList>
            <person name="Session A.M."/>
            <person name="Uno Y."/>
            <person name="Kwon T."/>
            <person name="Chapman J.A."/>
            <person name="Toyoda A."/>
            <person name="Takahashi S."/>
            <person name="Fukui A."/>
            <person name="Hikosaka A."/>
            <person name="Suzuki A."/>
            <person name="Kondo M."/>
            <person name="van Heeringen S.J."/>
            <person name="Quigley I."/>
            <person name="Heinz S."/>
            <person name="Ogino H."/>
            <person name="Ochi H."/>
            <person name="Hellsten U."/>
            <person name="Lyons J.B."/>
            <person name="Simakov O."/>
            <person name="Putnam N."/>
            <person name="Stites J."/>
            <person name="Kuroki Y."/>
            <person name="Tanaka T."/>
            <person name="Michiue T."/>
            <person name="Watanabe M."/>
            <person name="Bogdanovic O."/>
            <person name="Lister R."/>
            <person name="Georgiou G."/>
            <person name="Paranjpe S.S."/>
            <person name="van Kruijsbergen I."/>
            <person name="Shu S."/>
            <person name="Carlson J."/>
            <person name="Kinoshita T."/>
            <person name="Ohta Y."/>
            <person name="Mawaribuchi S."/>
            <person name="Jenkins J."/>
            <person name="Grimwood J."/>
            <person name="Schmutz J."/>
            <person name="Mitros T."/>
            <person name="Mozaffari S.V."/>
            <person name="Suzuki Y."/>
            <person name="Haramoto Y."/>
            <person name="Yamamoto T.S."/>
            <person name="Takagi C."/>
            <person name="Heald R."/>
            <person name="Miller K."/>
            <person name="Haudenschild C."/>
            <person name="Kitzman J."/>
            <person name="Nakayama T."/>
            <person name="Izutsu Y."/>
            <person name="Robert J."/>
            <person name="Fortriede J."/>
            <person name="Burns K."/>
            <person name="Lotay V."/>
            <person name="Karimi K."/>
            <person name="Yasuoka Y."/>
            <person name="Dichmann D.S."/>
            <person name="Flajnik M.F."/>
            <person name="Houston D.W."/>
            <person name="Shendure J."/>
            <person name="DuPasquier L."/>
            <person name="Vize P.D."/>
            <person name="Zorn A.M."/>
            <person name="Ito M."/>
            <person name="Marcotte E.M."/>
            <person name="Wallingford J.B."/>
            <person name="Ito Y."/>
            <person name="Asashima M."/>
            <person name="Ueno N."/>
            <person name="Matsuda Y."/>
            <person name="Veenstra G.J."/>
            <person name="Fujiyama A."/>
            <person name="Harland R.M."/>
            <person name="Taira M."/>
            <person name="Rokhsar D.S."/>
        </authorList>
    </citation>
    <scope>NUCLEOTIDE SEQUENCE [LARGE SCALE GENOMIC DNA]</scope>
    <source>
        <strain evidence="2">J</strain>
    </source>
</reference>
<sequence>MFWFLEYKEIENGSNTVNLQLLPDYNSQFMVIYVVQQYLDCHMFNMDTPRPCGIKHSITVHIIVKEQVHFIKKYYTGITQM</sequence>
<dbReference type="EMBL" id="CM004475">
    <property type="protein sequence ID" value="OCT78392.1"/>
    <property type="molecule type" value="Genomic_DNA"/>
</dbReference>
<gene>
    <name evidence="1" type="ORF">XELAEV_18029503mg</name>
</gene>
<protein>
    <submittedName>
        <fullName evidence="1">Uncharacterized protein</fullName>
    </submittedName>
</protein>
<proteinExistence type="predicted"/>
<name>A0A974HHL6_XENLA</name>
<accession>A0A974HHL6</accession>
<dbReference type="AlphaFoldDB" id="A0A974HHL6"/>
<dbReference type="Proteomes" id="UP000694892">
    <property type="component" value="Chromosome 5S"/>
</dbReference>
<evidence type="ECO:0000313" key="2">
    <source>
        <dbReference type="Proteomes" id="UP000694892"/>
    </source>
</evidence>
<organism evidence="1 2">
    <name type="scientific">Xenopus laevis</name>
    <name type="common">African clawed frog</name>
    <dbReference type="NCBI Taxonomy" id="8355"/>
    <lineage>
        <taxon>Eukaryota</taxon>
        <taxon>Metazoa</taxon>
        <taxon>Chordata</taxon>
        <taxon>Craniata</taxon>
        <taxon>Vertebrata</taxon>
        <taxon>Euteleostomi</taxon>
        <taxon>Amphibia</taxon>
        <taxon>Batrachia</taxon>
        <taxon>Anura</taxon>
        <taxon>Pipoidea</taxon>
        <taxon>Pipidae</taxon>
        <taxon>Xenopodinae</taxon>
        <taxon>Xenopus</taxon>
        <taxon>Xenopus</taxon>
    </lineage>
</organism>